<evidence type="ECO:0000313" key="9">
    <source>
        <dbReference type="EMBL" id="RFA10687.1"/>
    </source>
</evidence>
<feature type="transmembrane region" description="Helical" evidence="8">
    <location>
        <begin position="94"/>
        <end position="114"/>
    </location>
</feature>
<dbReference type="EMBL" id="NBWZ01000001">
    <property type="protein sequence ID" value="RFA10687.1"/>
    <property type="molecule type" value="Genomic_DNA"/>
</dbReference>
<protein>
    <submittedName>
        <fullName evidence="9">Iron ABC transporter permease</fullName>
    </submittedName>
</protein>
<dbReference type="RefSeq" id="WP_116416062.1">
    <property type="nucleotide sequence ID" value="NZ_NBWZ01000001.1"/>
</dbReference>
<evidence type="ECO:0000256" key="8">
    <source>
        <dbReference type="SAM" id="Phobius"/>
    </source>
</evidence>
<dbReference type="Pfam" id="PF01032">
    <property type="entry name" value="FecCD"/>
    <property type="match status" value="1"/>
</dbReference>
<evidence type="ECO:0000256" key="4">
    <source>
        <dbReference type="ARBA" id="ARBA00022475"/>
    </source>
</evidence>
<feature type="transmembrane region" description="Helical" evidence="8">
    <location>
        <begin position="308"/>
        <end position="328"/>
    </location>
</feature>
<comment type="caution">
    <text evidence="9">The sequence shown here is derived from an EMBL/GenBank/DDBJ whole genome shotgun (WGS) entry which is preliminary data.</text>
</comment>
<keyword evidence="6 8" id="KW-1133">Transmembrane helix</keyword>
<evidence type="ECO:0000256" key="6">
    <source>
        <dbReference type="ARBA" id="ARBA00022989"/>
    </source>
</evidence>
<comment type="similarity">
    <text evidence="2">Belongs to the binding-protein-dependent transport system permease family. FecCD subfamily.</text>
</comment>
<feature type="transmembrane region" description="Helical" evidence="8">
    <location>
        <begin position="193"/>
        <end position="213"/>
    </location>
</feature>
<dbReference type="InterPro" id="IPR000522">
    <property type="entry name" value="ABC_transptr_permease_BtuC"/>
</dbReference>
<dbReference type="SUPFAM" id="SSF81345">
    <property type="entry name" value="ABC transporter involved in vitamin B12 uptake, BtuC"/>
    <property type="match status" value="1"/>
</dbReference>
<dbReference type="PANTHER" id="PTHR30472">
    <property type="entry name" value="FERRIC ENTEROBACTIN TRANSPORT SYSTEM PERMEASE PROTEIN"/>
    <property type="match status" value="1"/>
</dbReference>
<dbReference type="GO" id="GO:0033214">
    <property type="term" value="P:siderophore-iron import into cell"/>
    <property type="evidence" value="ECO:0007669"/>
    <property type="project" value="TreeGrafter"/>
</dbReference>
<dbReference type="OrthoDB" id="9782305at2"/>
<reference evidence="9 10" key="1">
    <citation type="submission" date="2017-04" db="EMBL/GenBank/DDBJ databases">
        <title>Comparative genome analysis of Subtercola boreus.</title>
        <authorList>
            <person name="Cho Y.-J."/>
            <person name="Cho A."/>
            <person name="Kim O.-S."/>
            <person name="Lee J.-I."/>
        </authorList>
    </citation>
    <scope>NUCLEOTIDE SEQUENCE [LARGE SCALE GENOMIC DNA]</scope>
    <source>
        <strain evidence="9 10">K300</strain>
    </source>
</reference>
<feature type="transmembrane region" description="Helical" evidence="8">
    <location>
        <begin position="120"/>
        <end position="140"/>
    </location>
</feature>
<dbReference type="InterPro" id="IPR037294">
    <property type="entry name" value="ABC_BtuC-like"/>
</dbReference>
<evidence type="ECO:0000256" key="2">
    <source>
        <dbReference type="ARBA" id="ARBA00007935"/>
    </source>
</evidence>
<dbReference type="Proteomes" id="UP000256486">
    <property type="component" value="Unassembled WGS sequence"/>
</dbReference>
<gene>
    <name evidence="9" type="ORF">B7R54_16850</name>
</gene>
<feature type="transmembrane region" description="Helical" evidence="8">
    <location>
        <begin position="281"/>
        <end position="301"/>
    </location>
</feature>
<sequence>MHRTQTRRSSRAVVLIVLGASVVAFSFLSLMLGSNLIGPDAVVTGLFDPSRDVGAVVWGSRVPRTVLGLLVGFCLGVAGAVMQGQTRNPLADPGLFGVSAGASFAVVIGVYVLGTSSVLTTLWLALVGATVASVVVFGVAAMGRGLSSPVPLAIAGTAVSALLVALTSFLVLSDETTLSAYRIWVVGSLSGRSLTGVDAALLFAGVGMVFAAANIRSLNNLALGTELASGLGESLLRARLVGLAAITLLTAAAVAISGPIGFVGLTAPHIARRLVGGDNHWLLPASGLVGACVLLAADVLGRMIGGNAEVSVGVVLTVMGGIVFISIVRRGKMATL</sequence>
<feature type="transmembrane region" description="Helical" evidence="8">
    <location>
        <begin position="240"/>
        <end position="261"/>
    </location>
</feature>
<accession>A0A3E0VPC0</accession>
<dbReference type="CDD" id="cd06550">
    <property type="entry name" value="TM_ABC_iron-siderophores_like"/>
    <property type="match status" value="1"/>
</dbReference>
<evidence type="ECO:0000256" key="3">
    <source>
        <dbReference type="ARBA" id="ARBA00022448"/>
    </source>
</evidence>
<evidence type="ECO:0000256" key="7">
    <source>
        <dbReference type="ARBA" id="ARBA00023136"/>
    </source>
</evidence>
<organism evidence="9 10">
    <name type="scientific">Subtercola boreus</name>
    <dbReference type="NCBI Taxonomy" id="120213"/>
    <lineage>
        <taxon>Bacteria</taxon>
        <taxon>Bacillati</taxon>
        <taxon>Actinomycetota</taxon>
        <taxon>Actinomycetes</taxon>
        <taxon>Micrococcales</taxon>
        <taxon>Microbacteriaceae</taxon>
        <taxon>Subtercola</taxon>
    </lineage>
</organism>
<proteinExistence type="inferred from homology"/>
<dbReference type="Gene3D" id="1.10.3470.10">
    <property type="entry name" value="ABC transporter involved in vitamin B12 uptake, BtuC"/>
    <property type="match status" value="1"/>
</dbReference>
<dbReference type="AlphaFoldDB" id="A0A3E0VPC0"/>
<dbReference type="GO" id="GO:0005886">
    <property type="term" value="C:plasma membrane"/>
    <property type="evidence" value="ECO:0007669"/>
    <property type="project" value="UniProtKB-SubCell"/>
</dbReference>
<name>A0A3E0VPC0_9MICO</name>
<comment type="subcellular location">
    <subcellularLocation>
        <location evidence="1">Cell membrane</location>
        <topology evidence="1">Multi-pass membrane protein</topology>
    </subcellularLocation>
</comment>
<keyword evidence="7 8" id="KW-0472">Membrane</keyword>
<keyword evidence="4" id="KW-1003">Cell membrane</keyword>
<dbReference type="GO" id="GO:0022857">
    <property type="term" value="F:transmembrane transporter activity"/>
    <property type="evidence" value="ECO:0007669"/>
    <property type="project" value="InterPro"/>
</dbReference>
<evidence type="ECO:0000256" key="5">
    <source>
        <dbReference type="ARBA" id="ARBA00022692"/>
    </source>
</evidence>
<keyword evidence="10" id="KW-1185">Reference proteome</keyword>
<evidence type="ECO:0000256" key="1">
    <source>
        <dbReference type="ARBA" id="ARBA00004651"/>
    </source>
</evidence>
<evidence type="ECO:0000313" key="10">
    <source>
        <dbReference type="Proteomes" id="UP000256486"/>
    </source>
</evidence>
<keyword evidence="3" id="KW-0813">Transport</keyword>
<dbReference type="FunFam" id="1.10.3470.10:FF:000001">
    <property type="entry name" value="Vitamin B12 ABC transporter permease BtuC"/>
    <property type="match status" value="1"/>
</dbReference>
<feature type="transmembrane region" description="Helical" evidence="8">
    <location>
        <begin position="12"/>
        <end position="32"/>
    </location>
</feature>
<dbReference type="PANTHER" id="PTHR30472:SF1">
    <property type="entry name" value="FE(3+) DICITRATE TRANSPORT SYSTEM PERMEASE PROTEIN FECC-RELATED"/>
    <property type="match status" value="1"/>
</dbReference>
<keyword evidence="5 8" id="KW-0812">Transmembrane</keyword>
<feature type="transmembrane region" description="Helical" evidence="8">
    <location>
        <begin position="152"/>
        <end position="173"/>
    </location>
</feature>